<dbReference type="GO" id="GO:0005737">
    <property type="term" value="C:cytoplasm"/>
    <property type="evidence" value="ECO:0007669"/>
    <property type="project" value="TreeGrafter"/>
</dbReference>
<organism evidence="5 6">
    <name type="scientific">Komagataella pastoris</name>
    <name type="common">Yeast</name>
    <name type="synonym">Pichia pastoris</name>
    <dbReference type="NCBI Taxonomy" id="4922"/>
    <lineage>
        <taxon>Eukaryota</taxon>
        <taxon>Fungi</taxon>
        <taxon>Dikarya</taxon>
        <taxon>Ascomycota</taxon>
        <taxon>Saccharomycotina</taxon>
        <taxon>Pichiomycetes</taxon>
        <taxon>Pichiales</taxon>
        <taxon>Pichiaceae</taxon>
        <taxon>Komagataella</taxon>
    </lineage>
</organism>
<evidence type="ECO:0000256" key="2">
    <source>
        <dbReference type="SAM" id="MobiDB-lite"/>
    </source>
</evidence>
<dbReference type="AlphaFoldDB" id="A0A1B2J5E1"/>
<feature type="region of interest" description="Disordered" evidence="2">
    <location>
        <begin position="33"/>
        <end position="109"/>
    </location>
</feature>
<evidence type="ECO:0000259" key="4">
    <source>
        <dbReference type="Pfam" id="PF16979"/>
    </source>
</evidence>
<evidence type="ECO:0000256" key="1">
    <source>
        <dbReference type="ARBA" id="ARBA00009407"/>
    </source>
</evidence>
<proteinExistence type="inferred from homology"/>
<sequence length="638" mass="71329">MAFPLSHRDAVFYMRRSILAISSVQTSGYDSVLKSPLDRNGDRNGLSASPPIETHYSEFSSDASPLNESYSPSTIIKEPNGSIGTLKSGSTSQNNTSSDEIRDKLNTETDKGIETNISDLEVDSSVDFFSSDDEDSFDEEYSDFPSSIDPELRSVPLTSETTAGGKTLSFAKRRNSNDSFKSRYTHNRSRSKTLGSLISASSFNTGLTTVSEQLKTSKSFNNLLNANRSDSSMGLEESALTRKTREKYHKPILTSKLTLMMKESPLENYKFVGSGDHMVNLEVYVPSSTRYCDSPLELRINPAFTVVDTIGYILLTLSKLQELKSQSDENPNYWRLHDPDIPSFTLDRTRKVSSYELDEVTLAKVDEKGFQENEQITPMAFVFDPVSTEGASVNDAIPPPKESSFFLGEDIDDLVLNKTKMHGGMGNISHGSQDSVELAPFSLPNHNLLHDQNVPKEVTDRSAYEGKERKPPVTKKVASKAKKPVHASKQNPFSHFGSLSLHKSNIASSFRMGPKPKRSTIMPISGAGSPLWATENFQKWTVYRKKQPMFISRHERSLVIDGDFIYILPFSDDKGGISDGKTTSFLISRIIKCKQSRKYPNNFKIIIEKNSKFKRYDLEALNSKQCREIVSKINFLIT</sequence>
<feature type="domain" description="SIN1-type PH" evidence="4">
    <location>
        <begin position="536"/>
        <end position="637"/>
    </location>
</feature>
<dbReference type="Proteomes" id="UP000094565">
    <property type="component" value="Chromosome 1"/>
</dbReference>
<dbReference type="PANTHER" id="PTHR13335">
    <property type="entry name" value="TARGET OF RAPAMYCIN COMPLEX 2 SUBUNIT MAPKAP1"/>
    <property type="match status" value="1"/>
</dbReference>
<dbReference type="Pfam" id="PF16979">
    <property type="entry name" value="SIN1_PH"/>
    <property type="match status" value="1"/>
</dbReference>
<feature type="compositionally biased region" description="Basic residues" evidence="2">
    <location>
        <begin position="477"/>
        <end position="486"/>
    </location>
</feature>
<evidence type="ECO:0000259" key="3">
    <source>
        <dbReference type="Pfam" id="PF16978"/>
    </source>
</evidence>
<dbReference type="Gene3D" id="2.30.29.30">
    <property type="entry name" value="Pleckstrin-homology domain (PH domain)/Phosphotyrosine-binding domain (PTB)"/>
    <property type="match status" value="1"/>
</dbReference>
<dbReference type="GO" id="GO:0038203">
    <property type="term" value="P:TORC2 signaling"/>
    <property type="evidence" value="ECO:0007669"/>
    <property type="project" value="TreeGrafter"/>
</dbReference>
<dbReference type="PANTHER" id="PTHR13335:SF1">
    <property type="entry name" value="TARGET OF RAPAMYCIN COMPLEX 2 SUBUNIT MAPKAP1"/>
    <property type="match status" value="1"/>
</dbReference>
<feature type="region of interest" description="Disordered" evidence="2">
    <location>
        <begin position="132"/>
        <end position="172"/>
    </location>
</feature>
<comment type="similarity">
    <text evidence="1">Belongs to the SIN1 family.</text>
</comment>
<reference evidence="5 6" key="1">
    <citation type="submission" date="2016-02" db="EMBL/GenBank/DDBJ databases">
        <title>Comparative genomic and transcriptomic foundation for Pichia pastoris.</title>
        <authorList>
            <person name="Love K.R."/>
            <person name="Shah K.A."/>
            <person name="Whittaker C.A."/>
            <person name="Wu J."/>
            <person name="Bartlett M.C."/>
            <person name="Ma D."/>
            <person name="Leeson R.L."/>
            <person name="Priest M."/>
            <person name="Young S.K."/>
            <person name="Love J.C."/>
        </authorList>
    </citation>
    <scope>NUCLEOTIDE SEQUENCE [LARGE SCALE GENOMIC DNA]</scope>
    <source>
        <strain evidence="5 6">ATCC 28485</strain>
    </source>
</reference>
<protein>
    <submittedName>
        <fullName evidence="5">BA75_00156T0</fullName>
    </submittedName>
</protein>
<feature type="compositionally biased region" description="Basic and acidic residues" evidence="2">
    <location>
        <begin position="99"/>
        <end position="109"/>
    </location>
</feature>
<keyword evidence="6" id="KW-1185">Reference proteome</keyword>
<name>A0A1B2J5E1_PICPA</name>
<dbReference type="OrthoDB" id="241990at2759"/>
<dbReference type="Pfam" id="PF16978">
    <property type="entry name" value="CRIM"/>
    <property type="match status" value="1"/>
</dbReference>
<gene>
    <name evidence="5" type="primary">AVO1</name>
    <name evidence="5" type="ORF">ATY40_BA7500156</name>
</gene>
<dbReference type="GO" id="GO:0005546">
    <property type="term" value="F:phosphatidylinositol-4,5-bisphosphate binding"/>
    <property type="evidence" value="ECO:0007669"/>
    <property type="project" value="TreeGrafter"/>
</dbReference>
<evidence type="ECO:0000313" key="6">
    <source>
        <dbReference type="Proteomes" id="UP000094565"/>
    </source>
</evidence>
<evidence type="ECO:0000313" key="5">
    <source>
        <dbReference type="EMBL" id="ANZ73197.1"/>
    </source>
</evidence>
<accession>A0A1B2J5E1</accession>
<feature type="compositionally biased region" description="Acidic residues" evidence="2">
    <location>
        <begin position="132"/>
        <end position="142"/>
    </location>
</feature>
<dbReference type="InterPro" id="IPR011993">
    <property type="entry name" value="PH-like_dom_sf"/>
</dbReference>
<feature type="compositionally biased region" description="Polar residues" evidence="2">
    <location>
        <begin position="57"/>
        <end position="74"/>
    </location>
</feature>
<dbReference type="InterPro" id="IPR008828">
    <property type="entry name" value="Sin1/Avo1"/>
</dbReference>
<feature type="compositionally biased region" description="Basic and acidic residues" evidence="2">
    <location>
        <begin position="459"/>
        <end position="471"/>
    </location>
</feature>
<feature type="compositionally biased region" description="Polar residues" evidence="2">
    <location>
        <begin position="82"/>
        <end position="98"/>
    </location>
</feature>
<feature type="region of interest" description="Disordered" evidence="2">
    <location>
        <begin position="459"/>
        <end position="489"/>
    </location>
</feature>
<dbReference type="EMBL" id="CP014584">
    <property type="protein sequence ID" value="ANZ73197.1"/>
    <property type="molecule type" value="Genomic_DNA"/>
</dbReference>
<dbReference type="GO" id="GO:0031932">
    <property type="term" value="C:TORC2 complex"/>
    <property type="evidence" value="ECO:0007669"/>
    <property type="project" value="InterPro"/>
</dbReference>
<dbReference type="InterPro" id="IPR031313">
    <property type="entry name" value="Sin1_PH_dom"/>
</dbReference>
<dbReference type="GO" id="GO:0005886">
    <property type="term" value="C:plasma membrane"/>
    <property type="evidence" value="ECO:0007669"/>
    <property type="project" value="TreeGrafter"/>
</dbReference>
<dbReference type="InterPro" id="IPR031567">
    <property type="entry name" value="CRIM_dom"/>
</dbReference>
<feature type="domain" description="CRIM" evidence="3">
    <location>
        <begin position="261"/>
        <end position="374"/>
    </location>
</feature>